<feature type="transmembrane region" description="Helical" evidence="5">
    <location>
        <begin position="355"/>
        <end position="375"/>
    </location>
</feature>
<dbReference type="RefSeq" id="WP_264726823.1">
    <property type="nucleotide sequence ID" value="NZ_JAPDNR010000001.1"/>
</dbReference>
<dbReference type="Pfam" id="PF01943">
    <property type="entry name" value="Polysacc_synt"/>
    <property type="match status" value="1"/>
</dbReference>
<reference evidence="6 7" key="1">
    <citation type="submission" date="2022-10" db="EMBL/GenBank/DDBJ databases">
        <title>Chitinophaga nivalis PC15 sp. nov., isolated from Pyeongchang county, South Korea.</title>
        <authorList>
            <person name="Trinh H.N."/>
        </authorList>
    </citation>
    <scope>NUCLEOTIDE SEQUENCE [LARGE SCALE GENOMIC DNA]</scope>
    <source>
        <strain evidence="6 7">PC14</strain>
    </source>
</reference>
<gene>
    <name evidence="6" type="ORF">OL497_00900</name>
</gene>
<feature type="transmembrane region" description="Helical" evidence="5">
    <location>
        <begin position="171"/>
        <end position="192"/>
    </location>
</feature>
<name>A0ABT3IEQ5_9BACT</name>
<feature type="transmembrane region" description="Helical" evidence="5">
    <location>
        <begin position="254"/>
        <end position="272"/>
    </location>
</feature>
<comment type="caution">
    <text evidence="6">The sequence shown here is derived from an EMBL/GenBank/DDBJ whole genome shotgun (WGS) entry which is preliminary data.</text>
</comment>
<feature type="transmembrane region" description="Helical" evidence="5">
    <location>
        <begin position="77"/>
        <end position="102"/>
    </location>
</feature>
<feature type="transmembrane region" description="Helical" evidence="5">
    <location>
        <begin position="147"/>
        <end position="165"/>
    </location>
</feature>
<feature type="transmembrane region" description="Helical" evidence="5">
    <location>
        <begin position="322"/>
        <end position="348"/>
    </location>
</feature>
<comment type="subcellular location">
    <subcellularLocation>
        <location evidence="1">Membrane</location>
        <topology evidence="1">Multi-pass membrane protein</topology>
    </subcellularLocation>
</comment>
<proteinExistence type="predicted"/>
<feature type="transmembrane region" description="Helical" evidence="5">
    <location>
        <begin position="292"/>
        <end position="316"/>
    </location>
</feature>
<dbReference type="InterPro" id="IPR052556">
    <property type="entry name" value="PolySynth_Transporter"/>
</dbReference>
<keyword evidence="3 5" id="KW-1133">Transmembrane helix</keyword>
<keyword evidence="7" id="KW-1185">Reference proteome</keyword>
<sequence>MHKVFENSGWLLIDKLSKLFPGLIILALIARQLGPEAFGIWNYAIALTTIAGSIAVLGMDKVAVRELLHREQQQSSIVATILLMRITAAGISMLASMVYVALTRPGQPLYLFCTLFCAINIVLQSFDVFDYFYQAKDDIKKVIIPKVVVFVLFCVIKLIVVLFHATLFTFLWISSLELVITYLIIVIGYGVRYTPHFFSQLDISLGKMLLQQGWPLIFSSLVVVLFVKVDLLLLDALSSSAQLGEYVVAARISELWYAIPTVVSTAILPGLIRKRSDSQTTYLQALEQWLRLSFWVSTAIALLVTCTAHLIISLLYGSQYEYAAYILMIHIWASIPVFLCAVLVQYLIIEGKYKICLYGNIAGLLVNVSLNLVLIRHYGGVGAAISTVAAYFTVFGMLVILDKSRQGWLFTSRMLQPATAFADIRQAHTGFRMFAAKFLSVNPKSPVTHE</sequence>
<feature type="transmembrane region" description="Helical" evidence="5">
    <location>
        <begin position="381"/>
        <end position="401"/>
    </location>
</feature>
<protein>
    <submittedName>
        <fullName evidence="6">Flippase</fullName>
    </submittedName>
</protein>
<evidence type="ECO:0000256" key="4">
    <source>
        <dbReference type="ARBA" id="ARBA00023136"/>
    </source>
</evidence>
<feature type="transmembrane region" description="Helical" evidence="5">
    <location>
        <begin position="213"/>
        <end position="234"/>
    </location>
</feature>
<keyword evidence="4 5" id="KW-0472">Membrane</keyword>
<evidence type="ECO:0000256" key="1">
    <source>
        <dbReference type="ARBA" id="ARBA00004141"/>
    </source>
</evidence>
<evidence type="ECO:0000313" key="7">
    <source>
        <dbReference type="Proteomes" id="UP001207742"/>
    </source>
</evidence>
<keyword evidence="2 5" id="KW-0812">Transmembrane</keyword>
<evidence type="ECO:0000256" key="5">
    <source>
        <dbReference type="SAM" id="Phobius"/>
    </source>
</evidence>
<evidence type="ECO:0000256" key="2">
    <source>
        <dbReference type="ARBA" id="ARBA00022692"/>
    </source>
</evidence>
<dbReference type="InterPro" id="IPR002797">
    <property type="entry name" value="Polysacc_synth"/>
</dbReference>
<dbReference type="PANTHER" id="PTHR43424:SF1">
    <property type="entry name" value="LOCUS PUTATIVE PROTEIN 1-RELATED"/>
    <property type="match status" value="1"/>
</dbReference>
<dbReference type="Proteomes" id="UP001207742">
    <property type="component" value="Unassembled WGS sequence"/>
</dbReference>
<accession>A0ABT3IEQ5</accession>
<evidence type="ECO:0000256" key="3">
    <source>
        <dbReference type="ARBA" id="ARBA00022989"/>
    </source>
</evidence>
<dbReference type="EMBL" id="JAPDNS010000001">
    <property type="protein sequence ID" value="MCW3482438.1"/>
    <property type="molecule type" value="Genomic_DNA"/>
</dbReference>
<organism evidence="6 7">
    <name type="scientific">Chitinophaga nivalis</name>
    <dbReference type="NCBI Taxonomy" id="2991709"/>
    <lineage>
        <taxon>Bacteria</taxon>
        <taxon>Pseudomonadati</taxon>
        <taxon>Bacteroidota</taxon>
        <taxon>Chitinophagia</taxon>
        <taxon>Chitinophagales</taxon>
        <taxon>Chitinophagaceae</taxon>
        <taxon>Chitinophaga</taxon>
    </lineage>
</organism>
<feature type="transmembrane region" description="Helical" evidence="5">
    <location>
        <begin position="40"/>
        <end position="57"/>
    </location>
</feature>
<dbReference type="CDD" id="cd13128">
    <property type="entry name" value="MATE_Wzx_like"/>
    <property type="match status" value="1"/>
</dbReference>
<dbReference type="PANTHER" id="PTHR43424">
    <property type="entry name" value="LOCUS PUTATIVE PROTEIN 1-RELATED"/>
    <property type="match status" value="1"/>
</dbReference>
<feature type="transmembrane region" description="Helical" evidence="5">
    <location>
        <begin position="108"/>
        <end position="126"/>
    </location>
</feature>
<evidence type="ECO:0000313" key="6">
    <source>
        <dbReference type="EMBL" id="MCW3482438.1"/>
    </source>
</evidence>